<name>A0A1H9EV71_9PSEU</name>
<dbReference type="RefSeq" id="WP_177220998.1">
    <property type="nucleotide sequence ID" value="NZ_FOFR01000002.1"/>
</dbReference>
<protein>
    <submittedName>
        <fullName evidence="1">Uncharacterized protein</fullName>
    </submittedName>
</protein>
<dbReference type="Proteomes" id="UP000199352">
    <property type="component" value="Unassembled WGS sequence"/>
</dbReference>
<proteinExistence type="predicted"/>
<organism evidence="1 2">
    <name type="scientific">Lentzea xinjiangensis</name>
    <dbReference type="NCBI Taxonomy" id="402600"/>
    <lineage>
        <taxon>Bacteria</taxon>
        <taxon>Bacillati</taxon>
        <taxon>Actinomycetota</taxon>
        <taxon>Actinomycetes</taxon>
        <taxon>Pseudonocardiales</taxon>
        <taxon>Pseudonocardiaceae</taxon>
        <taxon>Lentzea</taxon>
    </lineage>
</organism>
<gene>
    <name evidence="1" type="ORF">SAMN05216188_102680</name>
</gene>
<evidence type="ECO:0000313" key="2">
    <source>
        <dbReference type="Proteomes" id="UP000199352"/>
    </source>
</evidence>
<dbReference type="EMBL" id="FOFR01000002">
    <property type="protein sequence ID" value="SEQ29545.1"/>
    <property type="molecule type" value="Genomic_DNA"/>
</dbReference>
<dbReference type="STRING" id="402600.SAMN05216188_102680"/>
<reference evidence="2" key="1">
    <citation type="submission" date="2016-10" db="EMBL/GenBank/DDBJ databases">
        <authorList>
            <person name="Varghese N."/>
            <person name="Submissions S."/>
        </authorList>
    </citation>
    <scope>NUCLEOTIDE SEQUENCE [LARGE SCALE GENOMIC DNA]</scope>
    <source>
        <strain evidence="2">CGMCC 4.3525</strain>
    </source>
</reference>
<sequence length="49" mass="5266">MQLTFEAGVVYTVLGNQISRDDLVVVVDTICGLLDRMPGARPRHPAAAV</sequence>
<dbReference type="AlphaFoldDB" id="A0A1H9EV71"/>
<keyword evidence="2" id="KW-1185">Reference proteome</keyword>
<evidence type="ECO:0000313" key="1">
    <source>
        <dbReference type="EMBL" id="SEQ29545.1"/>
    </source>
</evidence>
<accession>A0A1H9EV71</accession>